<dbReference type="Proteomes" id="UP000325315">
    <property type="component" value="Unassembled WGS sequence"/>
</dbReference>
<reference evidence="2" key="1">
    <citation type="journal article" date="2019" name="Plant Biotechnol. J.">
        <title>Genome sequencing of the Australian wild diploid species Gossypium australe highlights disease resistance and delayed gland morphogenesis.</title>
        <authorList>
            <person name="Cai Y."/>
            <person name="Cai X."/>
            <person name="Wang Q."/>
            <person name="Wang P."/>
            <person name="Zhang Y."/>
            <person name="Cai C."/>
            <person name="Xu Y."/>
            <person name="Wang K."/>
            <person name="Zhou Z."/>
            <person name="Wang C."/>
            <person name="Geng S."/>
            <person name="Li B."/>
            <person name="Dong Q."/>
            <person name="Hou Y."/>
            <person name="Wang H."/>
            <person name="Ai P."/>
            <person name="Liu Z."/>
            <person name="Yi F."/>
            <person name="Sun M."/>
            <person name="An G."/>
            <person name="Cheng J."/>
            <person name="Zhang Y."/>
            <person name="Shi Q."/>
            <person name="Xie Y."/>
            <person name="Shi X."/>
            <person name="Chang Y."/>
            <person name="Huang F."/>
            <person name="Chen Y."/>
            <person name="Hong S."/>
            <person name="Mi L."/>
            <person name="Sun Q."/>
            <person name="Zhang L."/>
            <person name="Zhou B."/>
            <person name="Peng R."/>
            <person name="Zhang X."/>
            <person name="Liu F."/>
        </authorList>
    </citation>
    <scope>NUCLEOTIDE SEQUENCE [LARGE SCALE GENOMIC DNA]</scope>
    <source>
        <strain evidence="2">cv. PA1801</strain>
    </source>
</reference>
<comment type="caution">
    <text evidence="1">The sequence shown here is derived from an EMBL/GenBank/DDBJ whole genome shotgun (WGS) entry which is preliminary data.</text>
</comment>
<keyword evidence="2" id="KW-1185">Reference proteome</keyword>
<dbReference type="CDD" id="cd09272">
    <property type="entry name" value="RNase_HI_RT_Ty1"/>
    <property type="match status" value="1"/>
</dbReference>
<dbReference type="PANTHER" id="PTHR11439">
    <property type="entry name" value="GAG-POL-RELATED RETROTRANSPOSON"/>
    <property type="match status" value="1"/>
</dbReference>
<dbReference type="AlphaFoldDB" id="A0A5B6U3S4"/>
<evidence type="ECO:0000313" key="1">
    <source>
        <dbReference type="EMBL" id="KAA3452459.1"/>
    </source>
</evidence>
<sequence>MVLPCTITHAGCKDDYTSTSAYIIYLGHNPISWSSKKQHTIAHSSTEVEYRVVSSLAVELSWICSLLTELGICVPATRHVSIDYHFIRDQVQSGALCVNHVSSEDQLVDVLTKPLLSTRFQLLKIKIRLSS</sequence>
<gene>
    <name evidence="1" type="ORF">EPI10_034407</name>
</gene>
<name>A0A5B6U3S4_9ROSI</name>
<evidence type="ECO:0000313" key="2">
    <source>
        <dbReference type="Proteomes" id="UP000325315"/>
    </source>
</evidence>
<dbReference type="PANTHER" id="PTHR11439:SF489">
    <property type="entry name" value="RNA-DIRECTED DNA POLYMERASE"/>
    <property type="match status" value="1"/>
</dbReference>
<accession>A0A5B6U3S4</accession>
<organism evidence="1 2">
    <name type="scientific">Gossypium australe</name>
    <dbReference type="NCBI Taxonomy" id="47621"/>
    <lineage>
        <taxon>Eukaryota</taxon>
        <taxon>Viridiplantae</taxon>
        <taxon>Streptophyta</taxon>
        <taxon>Embryophyta</taxon>
        <taxon>Tracheophyta</taxon>
        <taxon>Spermatophyta</taxon>
        <taxon>Magnoliopsida</taxon>
        <taxon>eudicotyledons</taxon>
        <taxon>Gunneridae</taxon>
        <taxon>Pentapetalae</taxon>
        <taxon>rosids</taxon>
        <taxon>malvids</taxon>
        <taxon>Malvales</taxon>
        <taxon>Malvaceae</taxon>
        <taxon>Malvoideae</taxon>
        <taxon>Gossypium</taxon>
    </lineage>
</organism>
<dbReference type="EMBL" id="SMMG02000027">
    <property type="protein sequence ID" value="KAA3452459.1"/>
    <property type="molecule type" value="Genomic_DNA"/>
</dbReference>
<proteinExistence type="predicted"/>
<dbReference type="OrthoDB" id="1931513at2759"/>
<protein>
    <submittedName>
        <fullName evidence="1">Retrovirus-related Pol polyprotein from transposon TNT 1-94</fullName>
    </submittedName>
</protein>